<feature type="transmembrane region" description="Helical" evidence="1">
    <location>
        <begin position="62"/>
        <end position="84"/>
    </location>
</feature>
<dbReference type="Pfam" id="PF20176">
    <property type="entry name" value="DUF6541"/>
    <property type="match status" value="1"/>
</dbReference>
<evidence type="ECO:0000313" key="3">
    <source>
        <dbReference type="Proteomes" id="UP000815698"/>
    </source>
</evidence>
<reference evidence="2 3" key="1">
    <citation type="journal article" date="2016" name="Int. J. Syst. Evol. Microbiol.">
        <title>Dermabacter jinjuensis sp. nov., a novel species of the genus Dermabacter isolated from a clinical specimen.</title>
        <authorList>
            <person name="Park Y.K."/>
            <person name="Lee K.M."/>
            <person name="Lee W.K."/>
            <person name="Cho M.J."/>
            <person name="Lee H.S."/>
            <person name="Cho Y.G."/>
            <person name="Lee Y.C."/>
            <person name="Lee W.K."/>
            <person name="Seong W.K."/>
            <person name="Hwang K.J."/>
        </authorList>
    </citation>
    <scope>NUCLEOTIDE SEQUENCE [LARGE SCALE GENOMIC DNA]</scope>
    <source>
        <strain evidence="2 3">32T</strain>
    </source>
</reference>
<feature type="transmembrane region" description="Helical" evidence="1">
    <location>
        <begin position="482"/>
        <end position="501"/>
    </location>
</feature>
<feature type="transmembrane region" description="Helical" evidence="1">
    <location>
        <begin position="278"/>
        <end position="299"/>
    </location>
</feature>
<dbReference type="Proteomes" id="UP000815698">
    <property type="component" value="Chromosome"/>
</dbReference>
<dbReference type="RefSeq" id="WP_096882711.1">
    <property type="nucleotide sequence ID" value="NZ_CP023482.1"/>
</dbReference>
<organism evidence="2 3">
    <name type="scientific">Dermabacter jinjuensis</name>
    <dbReference type="NCBI Taxonomy" id="1667168"/>
    <lineage>
        <taxon>Bacteria</taxon>
        <taxon>Bacillati</taxon>
        <taxon>Actinomycetota</taxon>
        <taxon>Actinomycetes</taxon>
        <taxon>Micrococcales</taxon>
        <taxon>Dermabacteraceae</taxon>
        <taxon>Dermabacter</taxon>
    </lineage>
</organism>
<feature type="transmembrane region" description="Helical" evidence="1">
    <location>
        <begin position="191"/>
        <end position="215"/>
    </location>
</feature>
<gene>
    <name evidence="2" type="ORF">COP05_03540</name>
</gene>
<evidence type="ECO:0000256" key="1">
    <source>
        <dbReference type="SAM" id="Phobius"/>
    </source>
</evidence>
<keyword evidence="1" id="KW-0812">Transmembrane</keyword>
<feature type="transmembrane region" description="Helical" evidence="1">
    <location>
        <begin position="450"/>
        <end position="470"/>
    </location>
</feature>
<dbReference type="EMBL" id="CP023482">
    <property type="protein sequence ID" value="ATH96269.1"/>
    <property type="molecule type" value="Genomic_DNA"/>
</dbReference>
<name>A0ABN5DP92_9MICO</name>
<keyword evidence="3" id="KW-1185">Reference proteome</keyword>
<protein>
    <submittedName>
        <fullName evidence="2">Uncharacterized protein</fullName>
    </submittedName>
</protein>
<evidence type="ECO:0000313" key="2">
    <source>
        <dbReference type="EMBL" id="ATH96269.1"/>
    </source>
</evidence>
<dbReference type="InterPro" id="IPR046671">
    <property type="entry name" value="DUF6541"/>
</dbReference>
<feature type="transmembrane region" description="Helical" evidence="1">
    <location>
        <begin position="104"/>
        <end position="125"/>
    </location>
</feature>
<feature type="transmembrane region" description="Helical" evidence="1">
    <location>
        <begin position="305"/>
        <end position="324"/>
    </location>
</feature>
<feature type="transmembrane region" description="Helical" evidence="1">
    <location>
        <begin position="336"/>
        <end position="354"/>
    </location>
</feature>
<feature type="transmembrane region" description="Helical" evidence="1">
    <location>
        <begin position="412"/>
        <end position="430"/>
    </location>
</feature>
<proteinExistence type="predicted"/>
<keyword evidence="1" id="KW-0472">Membrane</keyword>
<feature type="transmembrane region" description="Helical" evidence="1">
    <location>
        <begin position="386"/>
        <end position="407"/>
    </location>
</feature>
<sequence length="646" mass="68682">MSAWCVFAGAAACSLALAFLPGFVFARLLRVPRLLAIAAGPALTAGVFALGALVCSRFDEQWNLISAACVSGVAALAFSLLRLLLTRESFLRAPRALAPATARWVFPTAILVCAFAAVGPILYAMPGPDAILQRWDTLYHLGAIEFIRSTGDGSVFKVGSLGYTDGRAGFYPAGFHDIAALLPGVPTPITLNAAVITLATVPWTVGIAVLARILWPRASWAPTSAACLALLAPSVPLNEWVHLSPVANLAGFSFLPGALAIAIASWQTLLKQVRHRSLDIRCGLAAAVTTTTALIGIAFVHPNAFFAACVLLAAATASDAIRAFRHANTRTWHRGVVAVIPAACAAPIVAIILLPNASPVTQNFTGGLAVPVWQGAGELLTGLLTVWPMAIGVGIWVLAWIGIFAFLRRGAWSPLVCTLVVGLLYFDSAIDSPLNLSTLWYRGQDRLSMVVTLVTVLCAVAGIERVRLFARAPQTTRTTRMITASVSGVIALALITSSVGARASYAALNFDLDTPNRSRFFDTEELEMLKSLDGRLDPRRKILASPFSGGSHLWALNGQSVHFRVLGQTYTESDAVLIRTPELIGDPRDPGACFRLSQAGIGYVYVDALSYYYASGMAPLTVRRLPNLGDPLASTSHSALYELHCK</sequence>
<feature type="transmembrane region" description="Helical" evidence="1">
    <location>
        <begin position="246"/>
        <end position="266"/>
    </location>
</feature>
<feature type="transmembrane region" description="Helical" evidence="1">
    <location>
        <begin position="34"/>
        <end position="55"/>
    </location>
</feature>
<keyword evidence="1" id="KW-1133">Transmembrane helix</keyword>
<accession>A0ABN5DP92</accession>